<feature type="region of interest" description="Disordered" evidence="1">
    <location>
        <begin position="187"/>
        <end position="206"/>
    </location>
</feature>
<reference evidence="3 4" key="1">
    <citation type="journal article" date="2017" name="Gigascience">
        <title>Genome sequence of the small brown planthopper, Laodelphax striatellus.</title>
        <authorList>
            <person name="Zhu J."/>
            <person name="Jiang F."/>
            <person name="Wang X."/>
            <person name="Yang P."/>
            <person name="Bao Y."/>
            <person name="Zhao W."/>
            <person name="Wang W."/>
            <person name="Lu H."/>
            <person name="Wang Q."/>
            <person name="Cui N."/>
            <person name="Li J."/>
            <person name="Chen X."/>
            <person name="Luo L."/>
            <person name="Yu J."/>
            <person name="Kang L."/>
            <person name="Cui F."/>
        </authorList>
    </citation>
    <scope>NUCLEOTIDE SEQUENCE [LARGE SCALE GENOMIC DNA]</scope>
    <source>
        <strain evidence="3">Lst14</strain>
    </source>
</reference>
<dbReference type="AlphaFoldDB" id="A0A482XK00"/>
<evidence type="ECO:0000313" key="3">
    <source>
        <dbReference type="EMBL" id="RZF46004.1"/>
    </source>
</evidence>
<name>A0A482XK00_LAOST</name>
<protein>
    <submittedName>
        <fullName evidence="3">Uncharacterized protein</fullName>
    </submittedName>
</protein>
<feature type="compositionally biased region" description="Basic and acidic residues" evidence="1">
    <location>
        <begin position="187"/>
        <end position="199"/>
    </location>
</feature>
<dbReference type="EMBL" id="QKKF02007211">
    <property type="protein sequence ID" value="RZF46004.1"/>
    <property type="molecule type" value="Genomic_DNA"/>
</dbReference>
<evidence type="ECO:0000256" key="2">
    <source>
        <dbReference type="SAM" id="Phobius"/>
    </source>
</evidence>
<evidence type="ECO:0000256" key="1">
    <source>
        <dbReference type="SAM" id="MobiDB-lite"/>
    </source>
</evidence>
<dbReference type="Proteomes" id="UP000291343">
    <property type="component" value="Unassembled WGS sequence"/>
</dbReference>
<gene>
    <name evidence="3" type="ORF">LSTR_LSTR006770</name>
</gene>
<organism evidence="3 4">
    <name type="scientific">Laodelphax striatellus</name>
    <name type="common">Small brown planthopper</name>
    <name type="synonym">Delphax striatella</name>
    <dbReference type="NCBI Taxonomy" id="195883"/>
    <lineage>
        <taxon>Eukaryota</taxon>
        <taxon>Metazoa</taxon>
        <taxon>Ecdysozoa</taxon>
        <taxon>Arthropoda</taxon>
        <taxon>Hexapoda</taxon>
        <taxon>Insecta</taxon>
        <taxon>Pterygota</taxon>
        <taxon>Neoptera</taxon>
        <taxon>Paraneoptera</taxon>
        <taxon>Hemiptera</taxon>
        <taxon>Auchenorrhyncha</taxon>
        <taxon>Fulgoroidea</taxon>
        <taxon>Delphacidae</taxon>
        <taxon>Criomorphinae</taxon>
        <taxon>Laodelphax</taxon>
    </lineage>
</organism>
<comment type="caution">
    <text evidence="3">The sequence shown here is derived from an EMBL/GenBank/DDBJ whole genome shotgun (WGS) entry which is preliminary data.</text>
</comment>
<keyword evidence="4" id="KW-1185">Reference proteome</keyword>
<feature type="transmembrane region" description="Helical" evidence="2">
    <location>
        <begin position="20"/>
        <end position="40"/>
    </location>
</feature>
<evidence type="ECO:0000313" key="4">
    <source>
        <dbReference type="Proteomes" id="UP000291343"/>
    </source>
</evidence>
<accession>A0A482XK00</accession>
<keyword evidence="2" id="KW-0812">Transmembrane</keyword>
<keyword evidence="2" id="KW-0472">Membrane</keyword>
<keyword evidence="2" id="KW-1133">Transmembrane helix</keyword>
<sequence>MAVSYDDSTMWDYTLQDFTTVLLTILPYSILLLIIVNLFLRYKEKIFKTLEKISCDYKNNENIFSFLPKLKSKEQSQQELIEKCLETLKNEDMKLMEIQEMVGKTNDKLQSFCQRMDNFQDLKDTCSRKYGEIVSTFNEFSNDVMGKLDLVGRTNQQQEHEGVEDEITEDSAQDPITMDAKQDVNRVDSEITGPDENKLKRNSNHRSKIPVFGKINVTNQNSPFE</sequence>
<dbReference type="InParanoid" id="A0A482XK00"/>
<proteinExistence type="predicted"/>